<feature type="transmembrane region" description="Helical" evidence="2">
    <location>
        <begin position="16"/>
        <end position="38"/>
    </location>
</feature>
<dbReference type="InterPro" id="IPR011836">
    <property type="entry name" value="YhdP"/>
</dbReference>
<dbReference type="PANTHER" id="PTHR38690">
    <property type="entry name" value="PROTEASE-RELATED"/>
    <property type="match status" value="1"/>
</dbReference>
<keyword evidence="5" id="KW-1185">Reference proteome</keyword>
<sequence length="1288" mass="137294">MPTPLRRRLRLARRGAVYGIAIVLVCMAVVLGIASQVLPLVERHPDKVAAWLSERAGRPIAFDAVETQWTRRGPLLQLDGLRIGEGEGVRIGQAEVLVSMYGGLLPGHSFTELRLRGLSLTLQRADDGVWSVRGLPGQQTGGDPLASLEGLGELQIIDGRVALEAPSLGLQFNVPDVDLRLRVDGDRVRAGARARMRRDAAPLQLSVDFDRKHGDGHAYANVEAADFSAWSPLLRYAGVVLEGGNGRLQSWASLHRHRVVMMTTEAQLRALTLRGAPLLDGGAVPKVAFGQVDGRVRWRLVRDGWRFDAPQLRVGHGTKQQSLDGLMIAGGRRYGMLARQVDAAPLFAVLGLSDRLQPGMRSWLAKARPQARLAELEVVGSQNGGMSGQGRVLEVGFAAVGHAPGMSGLAGRFLGDSEGVRLQLDAASKLRFDWPSGFGVVHDVTLDGQIVGWREGAGWRVGTTALRVRGKDYGAHVRGGMWFQNDGTRPWINLAAELDEAPVPVAKGFWIHQSMPKAAVDWLNTALVSGFVRNGRAIVSGDLDDWPFEQHDGRFEAVADIVDGQIKFQPEWPAMDHVDAHVAFIANGFELRGRGALAGVPIEHFEAGIADFGDSNLRVDARSQTDAGKLLAMLRQSPLHKSYGETLDNLQASGATRARFHLLQPLKRDSPTPRELDGEIELTATKLADKRWNLAFSDVGGAVRYNGEGFVADGLKVIHQTQPGTLSLRAGGGTRDRAQAFEAELSARLDAKELLDRAPEMAWLKPYIDGRSDWNIGVTIPRGATGNSVTQLQLRSQLVGTTLTLPAPLDKPAFAALPTTVKTALPLGGGQIEVAFGQRLALRARASGDVTGVRVVLGSDSVTEAPPASGLIATGRARSLDAMDWIALARGGSGDSKLPLRHVDVSADRLLLLGGVFPATRVQLAPASNALAITLEGQSLAGGLLVPDARGAAIAGRLSRLHWRSATAAANSAKPATPPLAPAGAARAGAVADARADADAINPADIPPLQLDVDDLRFGEASLGSARLRTRNLPTGMQIEQLQLRSPEQTIDIAGTWLGQGARARTQLDLRVESQDFGKLMDNVGYAGRMRGGHGHLQANAGWAGSPAAFSLSALEGQASVDARDGHLLEVEPGAGRVLGLLSVAELRRRLMLDFSDFFSKGFAFNQMEGSMRLGNGLAHTDNLVIDGPAAEIRIRGDTDLRAQQFDQTVDVLPKSANVLTAVGAVAGGPIGAAVGAVANAVLKKPLSAMGAKTYRVTGPWKDPKVEVLSREQSRLATPASRHQAGLP</sequence>
<keyword evidence="2" id="KW-0812">Transmembrane</keyword>
<keyword evidence="2" id="KW-0472">Membrane</keyword>
<evidence type="ECO:0000313" key="5">
    <source>
        <dbReference type="Proteomes" id="UP000190341"/>
    </source>
</evidence>
<protein>
    <submittedName>
        <fullName evidence="4">TIGR02099 family protein</fullName>
    </submittedName>
</protein>
<keyword evidence="2" id="KW-1133">Transmembrane helix</keyword>
<reference evidence="4 5" key="1">
    <citation type="submission" date="2017-02" db="EMBL/GenBank/DDBJ databases">
        <authorList>
            <person name="Peterson S.W."/>
        </authorList>
    </citation>
    <scope>NUCLEOTIDE SEQUENCE [LARGE SCALE GENOMIC DNA]</scope>
    <source>
        <strain evidence="4 5">P15</strain>
    </source>
</reference>
<evidence type="ECO:0000256" key="2">
    <source>
        <dbReference type="SAM" id="Phobius"/>
    </source>
</evidence>
<dbReference type="Pfam" id="PF13116">
    <property type="entry name" value="YhdP"/>
    <property type="match status" value="1"/>
</dbReference>
<evidence type="ECO:0000313" key="4">
    <source>
        <dbReference type="EMBL" id="SKC47760.1"/>
    </source>
</evidence>
<evidence type="ECO:0000256" key="1">
    <source>
        <dbReference type="SAM" id="MobiDB-lite"/>
    </source>
</evidence>
<organism evidence="4 5">
    <name type="scientific">Pseudoxanthomonas indica</name>
    <dbReference type="NCBI Taxonomy" id="428993"/>
    <lineage>
        <taxon>Bacteria</taxon>
        <taxon>Pseudomonadati</taxon>
        <taxon>Pseudomonadota</taxon>
        <taxon>Gammaproteobacteria</taxon>
        <taxon>Lysobacterales</taxon>
        <taxon>Lysobacteraceae</taxon>
        <taxon>Pseudoxanthomonas</taxon>
    </lineage>
</organism>
<feature type="region of interest" description="Disordered" evidence="1">
    <location>
        <begin position="1268"/>
        <end position="1288"/>
    </location>
</feature>
<dbReference type="InterPro" id="IPR025263">
    <property type="entry name" value="YhdP_central"/>
</dbReference>
<dbReference type="EMBL" id="FUZV01000001">
    <property type="protein sequence ID" value="SKC47760.1"/>
    <property type="molecule type" value="Genomic_DNA"/>
</dbReference>
<accession>A0A1T5J8J9</accession>
<evidence type="ECO:0000259" key="3">
    <source>
        <dbReference type="Pfam" id="PF13116"/>
    </source>
</evidence>
<gene>
    <name evidence="4" type="ORF">SAMN06296058_0611</name>
</gene>
<dbReference type="NCBIfam" id="TIGR02099">
    <property type="entry name" value="YhdP family protein"/>
    <property type="match status" value="1"/>
</dbReference>
<proteinExistence type="predicted"/>
<dbReference type="OrthoDB" id="9762238at2"/>
<name>A0A1T5J8J9_9GAMM</name>
<dbReference type="RefSeq" id="WP_079722992.1">
    <property type="nucleotide sequence ID" value="NZ_BMCL01000003.1"/>
</dbReference>
<dbReference type="PANTHER" id="PTHR38690:SF1">
    <property type="entry name" value="PROTEASE"/>
    <property type="match status" value="1"/>
</dbReference>
<feature type="domain" description="YhdP central" evidence="3">
    <location>
        <begin position="11"/>
        <end position="1266"/>
    </location>
</feature>
<dbReference type="Proteomes" id="UP000190341">
    <property type="component" value="Unassembled WGS sequence"/>
</dbReference>
<dbReference type="STRING" id="428993.SAMN06296058_0611"/>